<reference evidence="3" key="1">
    <citation type="journal article" date="2014" name="Proc. Natl. Acad. Sci. U.S.A.">
        <title>Extensive sampling of basidiomycete genomes demonstrates inadequacy of the white-rot/brown-rot paradigm for wood decay fungi.</title>
        <authorList>
            <person name="Riley R."/>
            <person name="Salamov A.A."/>
            <person name="Brown D.W."/>
            <person name="Nagy L.G."/>
            <person name="Floudas D."/>
            <person name="Held B.W."/>
            <person name="Levasseur A."/>
            <person name="Lombard V."/>
            <person name="Morin E."/>
            <person name="Otillar R."/>
            <person name="Lindquist E.A."/>
            <person name="Sun H."/>
            <person name="LaButti K.M."/>
            <person name="Schmutz J."/>
            <person name="Jabbour D."/>
            <person name="Luo H."/>
            <person name="Baker S.E."/>
            <person name="Pisabarro A.G."/>
            <person name="Walton J.D."/>
            <person name="Blanchette R.A."/>
            <person name="Henrissat B."/>
            <person name="Martin F."/>
            <person name="Cullen D."/>
            <person name="Hibbett D.S."/>
            <person name="Grigoriev I.V."/>
        </authorList>
    </citation>
    <scope>NUCLEOTIDE SEQUENCE [LARGE SCALE GENOMIC DNA]</scope>
    <source>
        <strain evidence="3">MUCL 33604</strain>
    </source>
</reference>
<name>A0A067PEK8_9AGAM</name>
<dbReference type="Gene3D" id="3.80.10.10">
    <property type="entry name" value="Ribonuclease Inhibitor"/>
    <property type="match status" value="1"/>
</dbReference>
<sequence length="437" mass="50314">MPTELVDRVIDYVDERPDVLSLALTCRHLNDILIPDHLRYRKLLISLDRLDTLETVIARPYLGRNIRILRVSPRLSLRRRFPLDRFCCRTKEAEVVAESRLALALSLMPNLTKFSWEMYHEPETKNMIWENIAATCHRFSDLRCYLLPTFRNHCENTLYHSKIFNLRHLVKLDLYIATPVWGNSPIQVDHIRRFLLRCPDLVFLTLAFGDSTPLDTVFHQVSWACLESFRLEKVSCHPTIFDSFLSLHPTIQRLHLTRSINESLNQDPVYISLSPGSLPNLHTLTIDGGETHPRVDEFLRYASWGKLRTLELSRMSCLSDVFTTFISRHPSIEDLCIDTCIAVDSPLSLLKGLLPGELPNLRDFSGADFDYIIVCMAGAPLQQLYLSSVEIESDMAEEALRRVAPTLRCIDFLGTPREEVVERLQRNIPELKASLAF</sequence>
<gene>
    <name evidence="2" type="ORF">JAAARDRAFT_61375</name>
</gene>
<dbReference type="SUPFAM" id="SSF52047">
    <property type="entry name" value="RNI-like"/>
    <property type="match status" value="1"/>
</dbReference>
<dbReference type="InterPro" id="IPR001810">
    <property type="entry name" value="F-box_dom"/>
</dbReference>
<feature type="domain" description="F-box" evidence="1">
    <location>
        <begin position="1"/>
        <end position="43"/>
    </location>
</feature>
<dbReference type="HOGENOM" id="CLU_046444_1_0_1"/>
<dbReference type="InterPro" id="IPR032675">
    <property type="entry name" value="LRR_dom_sf"/>
</dbReference>
<dbReference type="PROSITE" id="PS50181">
    <property type="entry name" value="FBOX"/>
    <property type="match status" value="1"/>
</dbReference>
<protein>
    <recommendedName>
        <fullName evidence="1">F-box domain-containing protein</fullName>
    </recommendedName>
</protein>
<keyword evidence="3" id="KW-1185">Reference proteome</keyword>
<dbReference type="OrthoDB" id="3036354at2759"/>
<proteinExistence type="predicted"/>
<evidence type="ECO:0000313" key="3">
    <source>
        <dbReference type="Proteomes" id="UP000027265"/>
    </source>
</evidence>
<dbReference type="Proteomes" id="UP000027265">
    <property type="component" value="Unassembled WGS sequence"/>
</dbReference>
<accession>A0A067PEK8</accession>
<dbReference type="InParanoid" id="A0A067PEK8"/>
<dbReference type="AlphaFoldDB" id="A0A067PEK8"/>
<dbReference type="EMBL" id="KL197734">
    <property type="protein sequence ID" value="KDQ53348.1"/>
    <property type="molecule type" value="Genomic_DNA"/>
</dbReference>
<evidence type="ECO:0000313" key="2">
    <source>
        <dbReference type="EMBL" id="KDQ53348.1"/>
    </source>
</evidence>
<evidence type="ECO:0000259" key="1">
    <source>
        <dbReference type="PROSITE" id="PS50181"/>
    </source>
</evidence>
<organism evidence="2 3">
    <name type="scientific">Jaapia argillacea MUCL 33604</name>
    <dbReference type="NCBI Taxonomy" id="933084"/>
    <lineage>
        <taxon>Eukaryota</taxon>
        <taxon>Fungi</taxon>
        <taxon>Dikarya</taxon>
        <taxon>Basidiomycota</taxon>
        <taxon>Agaricomycotina</taxon>
        <taxon>Agaricomycetes</taxon>
        <taxon>Agaricomycetidae</taxon>
        <taxon>Jaapiales</taxon>
        <taxon>Jaapiaceae</taxon>
        <taxon>Jaapia</taxon>
    </lineage>
</organism>
<dbReference type="STRING" id="933084.A0A067PEK8"/>